<proteinExistence type="predicted"/>
<dbReference type="Proteomes" id="UP000218172">
    <property type="component" value="Unassembled WGS sequence"/>
</dbReference>
<organism evidence="1 2">
    <name type="scientific">SAR86 cluster bacterium</name>
    <dbReference type="NCBI Taxonomy" id="2030880"/>
    <lineage>
        <taxon>Bacteria</taxon>
        <taxon>Pseudomonadati</taxon>
        <taxon>Pseudomonadota</taxon>
        <taxon>Gammaproteobacteria</taxon>
        <taxon>SAR86 cluster</taxon>
    </lineage>
</organism>
<comment type="caution">
    <text evidence="1">The sequence shown here is derived from an EMBL/GenBank/DDBJ whole genome shotgun (WGS) entry which is preliminary data.</text>
</comment>
<evidence type="ECO:0000313" key="1">
    <source>
        <dbReference type="EMBL" id="PCH61216.1"/>
    </source>
</evidence>
<evidence type="ECO:0008006" key="3">
    <source>
        <dbReference type="Google" id="ProtNLM"/>
    </source>
</evidence>
<protein>
    <recommendedName>
        <fullName evidence="3">TonB-dependent receptor plug domain-containing protein</fullName>
    </recommendedName>
</protein>
<accession>A0A2A4MNM5</accession>
<dbReference type="EMBL" id="NVQR01000071">
    <property type="protein sequence ID" value="PCH61216.1"/>
    <property type="molecule type" value="Genomic_DNA"/>
</dbReference>
<name>A0A2A4MNM5_9GAMM</name>
<evidence type="ECO:0000313" key="2">
    <source>
        <dbReference type="Proteomes" id="UP000218172"/>
    </source>
</evidence>
<reference evidence="2" key="1">
    <citation type="submission" date="2017-08" db="EMBL/GenBank/DDBJ databases">
        <title>A dynamic microbial community with high functional redundancy inhabits the cold, oxic subseafloor aquifer.</title>
        <authorList>
            <person name="Tully B.J."/>
            <person name="Wheat C.G."/>
            <person name="Glazer B.T."/>
            <person name="Huber J.A."/>
        </authorList>
    </citation>
    <scope>NUCLEOTIDE SEQUENCE [LARGE SCALE GENOMIC DNA]</scope>
</reference>
<sequence length="65" mass="6796">MLLALNPLGATFAQDNVGNDSTITYPSSYFVEYSPVTALDMINRIPGMSVANNSAGNSSNNAPLS</sequence>
<dbReference type="AlphaFoldDB" id="A0A2A4MNM5"/>
<gene>
    <name evidence="1" type="ORF">COC19_04970</name>
</gene>